<dbReference type="AlphaFoldDB" id="A0A5N7CQB7"/>
<feature type="region of interest" description="Disordered" evidence="1">
    <location>
        <begin position="122"/>
        <end position="143"/>
    </location>
</feature>
<reference evidence="2" key="1">
    <citation type="submission" date="2019-04" db="EMBL/GenBank/DDBJ databases">
        <title>Friends and foes A comparative genomics studyof 23 Aspergillus species from section Flavi.</title>
        <authorList>
            <consortium name="DOE Joint Genome Institute"/>
            <person name="Kjaerbolling I."/>
            <person name="Vesth T."/>
            <person name="Frisvad J.C."/>
            <person name="Nybo J.L."/>
            <person name="Theobald S."/>
            <person name="Kildgaard S."/>
            <person name="Isbrandt T."/>
            <person name="Kuo A."/>
            <person name="Sato A."/>
            <person name="Lyhne E.K."/>
            <person name="Kogle M.E."/>
            <person name="Wiebenga A."/>
            <person name="Kun R.S."/>
            <person name="Lubbers R.J."/>
            <person name="Makela M.R."/>
            <person name="Barry K."/>
            <person name="Chovatia M."/>
            <person name="Clum A."/>
            <person name="Daum C."/>
            <person name="Haridas S."/>
            <person name="He G."/>
            <person name="LaButti K."/>
            <person name="Lipzen A."/>
            <person name="Mondo S."/>
            <person name="Riley R."/>
            <person name="Salamov A."/>
            <person name="Simmons B.A."/>
            <person name="Magnuson J.K."/>
            <person name="Henrissat B."/>
            <person name="Mortensen U.H."/>
            <person name="Larsen T.O."/>
            <person name="Devries R.P."/>
            <person name="Grigoriev I.V."/>
            <person name="Machida M."/>
            <person name="Baker S.E."/>
            <person name="Andersen M.R."/>
        </authorList>
    </citation>
    <scope>NUCLEOTIDE SEQUENCE [LARGE SCALE GENOMIC DNA]</scope>
    <source>
        <strain evidence="2">IBT 14317</strain>
    </source>
</reference>
<evidence type="ECO:0000256" key="1">
    <source>
        <dbReference type="SAM" id="MobiDB-lite"/>
    </source>
</evidence>
<accession>A0A5N7CQB7</accession>
<organism evidence="2">
    <name type="scientific">Petromyces alliaceus</name>
    <name type="common">Aspergillus alliaceus</name>
    <dbReference type="NCBI Taxonomy" id="209559"/>
    <lineage>
        <taxon>Eukaryota</taxon>
        <taxon>Fungi</taxon>
        <taxon>Dikarya</taxon>
        <taxon>Ascomycota</taxon>
        <taxon>Pezizomycotina</taxon>
        <taxon>Eurotiomycetes</taxon>
        <taxon>Eurotiomycetidae</taxon>
        <taxon>Eurotiales</taxon>
        <taxon>Aspergillaceae</taxon>
        <taxon>Aspergillus</taxon>
        <taxon>Aspergillus subgen. Circumdati</taxon>
    </lineage>
</organism>
<dbReference type="Proteomes" id="UP000326877">
    <property type="component" value="Unassembled WGS sequence"/>
</dbReference>
<evidence type="ECO:0000313" key="2">
    <source>
        <dbReference type="EMBL" id="KAE8395703.1"/>
    </source>
</evidence>
<feature type="compositionally biased region" description="Basic and acidic residues" evidence="1">
    <location>
        <begin position="122"/>
        <end position="140"/>
    </location>
</feature>
<dbReference type="EMBL" id="ML735217">
    <property type="protein sequence ID" value="KAE8395703.1"/>
    <property type="molecule type" value="Genomic_DNA"/>
</dbReference>
<name>A0A5N7CQB7_PETAA</name>
<gene>
    <name evidence="2" type="ORF">BDV23DRAFT_80386</name>
</gene>
<protein>
    <submittedName>
        <fullName evidence="2">Uncharacterized protein</fullName>
    </submittedName>
</protein>
<sequence length="164" mass="17689">MTQDATGDWCNLHQRRSALLNTSSSAPYRKSILPSNSLSLVAPASSLLLSSLLCIIRPGILSYLIGLPPSSPLSNRIRSLNFQFFCASIVQIASSLLDSTSQSSISSRTVLYSSISGANIGKVRDPLHPTPEKSQPKSEGEQELQLSLRNIGKTSFLDVSTLLQ</sequence>
<proteinExistence type="predicted"/>